<accession>A0AAU9LDT4</accession>
<comment type="caution">
    <text evidence="1">Lacks conserved residue(s) required for the propagation of feature annotation.</text>
</comment>
<feature type="domain" description="EGF-like" evidence="5">
    <location>
        <begin position="116"/>
        <end position="159"/>
    </location>
</feature>
<dbReference type="AlphaFoldDB" id="A0AAU9LDT4"/>
<keyword evidence="3" id="KW-0472">Membrane</keyword>
<dbReference type="PROSITE" id="PS00022">
    <property type="entry name" value="EGF_1"/>
    <property type="match status" value="1"/>
</dbReference>
<gene>
    <name evidence="6" type="ORF">PBS003_LOCUS9472</name>
</gene>
<keyword evidence="1" id="KW-1015">Disulfide bond</keyword>
<feature type="disulfide bond" evidence="1">
    <location>
        <begin position="149"/>
        <end position="158"/>
    </location>
</feature>
<dbReference type="PROSITE" id="PS01186">
    <property type="entry name" value="EGF_2"/>
    <property type="match status" value="1"/>
</dbReference>
<evidence type="ECO:0000313" key="7">
    <source>
        <dbReference type="Proteomes" id="UP001160483"/>
    </source>
</evidence>
<evidence type="ECO:0000259" key="5">
    <source>
        <dbReference type="PROSITE" id="PS50026"/>
    </source>
</evidence>
<dbReference type="PROSITE" id="PS50026">
    <property type="entry name" value="EGF_3"/>
    <property type="match status" value="1"/>
</dbReference>
<reference evidence="6" key="1">
    <citation type="submission" date="2021-11" db="EMBL/GenBank/DDBJ databases">
        <authorList>
            <person name="Islam A."/>
            <person name="Islam S."/>
            <person name="Flora M.S."/>
            <person name="Rahman M."/>
            <person name="Ziaur R.M."/>
            <person name="Epstein J.H."/>
            <person name="Hassan M."/>
            <person name="Klassen M."/>
            <person name="Woodard K."/>
            <person name="Webb A."/>
            <person name="Webby R.J."/>
            <person name="El Zowalaty M.E."/>
        </authorList>
    </citation>
    <scope>NUCLEOTIDE SEQUENCE</scope>
    <source>
        <strain evidence="6">Pbs3</strain>
    </source>
</reference>
<keyword evidence="4" id="KW-0732">Signal</keyword>
<name>A0AAU9LDT4_9STRA</name>
<dbReference type="Proteomes" id="UP001160483">
    <property type="component" value="Unassembled WGS sequence"/>
</dbReference>
<feature type="signal peptide" evidence="4">
    <location>
        <begin position="1"/>
        <end position="21"/>
    </location>
</feature>
<feature type="chain" id="PRO_5043695330" description="EGF-like domain-containing protein" evidence="4">
    <location>
        <begin position="22"/>
        <end position="345"/>
    </location>
</feature>
<proteinExistence type="predicted"/>
<keyword evidence="3" id="KW-0812">Transmembrane</keyword>
<feature type="transmembrane region" description="Helical" evidence="3">
    <location>
        <begin position="276"/>
        <end position="300"/>
    </location>
</feature>
<feature type="compositionally biased region" description="Polar residues" evidence="2">
    <location>
        <begin position="218"/>
        <end position="234"/>
    </location>
</feature>
<feature type="region of interest" description="Disordered" evidence="2">
    <location>
        <begin position="162"/>
        <end position="187"/>
    </location>
</feature>
<evidence type="ECO:0000313" key="6">
    <source>
        <dbReference type="EMBL" id="CAH0482895.1"/>
    </source>
</evidence>
<organism evidence="6 7">
    <name type="scientific">Peronospora belbahrii</name>
    <dbReference type="NCBI Taxonomy" id="622444"/>
    <lineage>
        <taxon>Eukaryota</taxon>
        <taxon>Sar</taxon>
        <taxon>Stramenopiles</taxon>
        <taxon>Oomycota</taxon>
        <taxon>Peronosporomycetes</taxon>
        <taxon>Peronosporales</taxon>
        <taxon>Peronosporaceae</taxon>
        <taxon>Peronospora</taxon>
    </lineage>
</organism>
<evidence type="ECO:0000256" key="3">
    <source>
        <dbReference type="SAM" id="Phobius"/>
    </source>
</evidence>
<sequence>MQLFGISSLVFFLVFQGPVQAQQTAMTCTTTADCAWGETCVAGDSELVAQACVPPTVCGGSSMGNCPSDSSGQLACLWRPHDDCSDGCAVLNGNKGIYKCVSLSRCDAYYGGTSCSDKCSMNGVRCNGQGSCNMMSLNPDETPNFSCACENGFSGEKCEVAPGPTVAPEPPVAPAANVSSNNDGGTERGVLKNGFGFDFNNNANADDTPRFDEPVDSSAKSSTATPKISSTDSLNDPAPDSVNSSKDLNLDESSSLDSSGDGDLAKISSHGGTRTGLLIIILLMTEVFILGAVVFVQYLFHRKQQKREEQYASALRSSQGFGAVGLRDLADGHTGLTPRALIVTM</sequence>
<protein>
    <recommendedName>
        <fullName evidence="5">EGF-like domain-containing protein</fullName>
    </recommendedName>
</protein>
<dbReference type="InterPro" id="IPR000742">
    <property type="entry name" value="EGF"/>
</dbReference>
<feature type="region of interest" description="Disordered" evidence="2">
    <location>
        <begin position="205"/>
        <end position="263"/>
    </location>
</feature>
<feature type="compositionally biased region" description="Low complexity" evidence="2">
    <location>
        <begin position="243"/>
        <end position="262"/>
    </location>
</feature>
<dbReference type="EMBL" id="CAKKTJ010000336">
    <property type="protein sequence ID" value="CAH0482895.1"/>
    <property type="molecule type" value="Genomic_DNA"/>
</dbReference>
<comment type="caution">
    <text evidence="6">The sequence shown here is derived from an EMBL/GenBank/DDBJ whole genome shotgun (WGS) entry which is preliminary data.</text>
</comment>
<keyword evidence="3" id="KW-1133">Transmembrane helix</keyword>
<evidence type="ECO:0000256" key="4">
    <source>
        <dbReference type="SAM" id="SignalP"/>
    </source>
</evidence>
<evidence type="ECO:0000256" key="2">
    <source>
        <dbReference type="SAM" id="MobiDB-lite"/>
    </source>
</evidence>
<keyword evidence="1" id="KW-0245">EGF-like domain</keyword>
<evidence type="ECO:0000256" key="1">
    <source>
        <dbReference type="PROSITE-ProRule" id="PRU00076"/>
    </source>
</evidence>